<feature type="compositionally biased region" description="Basic and acidic residues" evidence="5">
    <location>
        <begin position="370"/>
        <end position="382"/>
    </location>
</feature>
<dbReference type="GO" id="GO:0045150">
    <property type="term" value="P:acetoin catabolic process"/>
    <property type="evidence" value="ECO:0007669"/>
    <property type="project" value="UniProtKB-UniPathway"/>
</dbReference>
<dbReference type="PANTHER" id="PTHR10625:SF10">
    <property type="entry name" value="HISTONE DEACETYLASE HDAC1"/>
    <property type="match status" value="1"/>
</dbReference>
<gene>
    <name evidence="7" type="ORF">KDY119_00686</name>
</gene>
<dbReference type="GO" id="GO:0040029">
    <property type="term" value="P:epigenetic regulation of gene expression"/>
    <property type="evidence" value="ECO:0007669"/>
    <property type="project" value="TreeGrafter"/>
</dbReference>
<dbReference type="AlphaFoldDB" id="A0A5P9Q7Z6"/>
<dbReference type="Pfam" id="PF00850">
    <property type="entry name" value="Hist_deacetyl"/>
    <property type="match status" value="1"/>
</dbReference>
<organism evidence="7 8">
    <name type="scientific">Luteimicrobium xylanilyticum</name>
    <dbReference type="NCBI Taxonomy" id="1133546"/>
    <lineage>
        <taxon>Bacteria</taxon>
        <taxon>Bacillati</taxon>
        <taxon>Actinomycetota</taxon>
        <taxon>Actinomycetes</taxon>
        <taxon>Micrococcales</taxon>
        <taxon>Luteimicrobium</taxon>
    </lineage>
</organism>
<feature type="region of interest" description="Disordered" evidence="5">
    <location>
        <begin position="370"/>
        <end position="394"/>
    </location>
</feature>
<dbReference type="InterPro" id="IPR000286">
    <property type="entry name" value="HDACs"/>
</dbReference>
<accession>A0A5P9Q7Z6</accession>
<evidence type="ECO:0000256" key="2">
    <source>
        <dbReference type="ARBA" id="ARBA00005947"/>
    </source>
</evidence>
<dbReference type="UniPathway" id="UPA00040"/>
<feature type="domain" description="Histone deacetylase" evidence="6">
    <location>
        <begin position="52"/>
        <end position="348"/>
    </location>
</feature>
<protein>
    <recommendedName>
        <fullName evidence="3">Acetoin utilization protein AcuC</fullName>
    </recommendedName>
</protein>
<keyword evidence="4" id="KW-0006">Acetoin catabolism</keyword>
<dbReference type="KEGG" id="lxl:KDY119_00686"/>
<evidence type="ECO:0000313" key="7">
    <source>
        <dbReference type="EMBL" id="QFU97192.1"/>
    </source>
</evidence>
<evidence type="ECO:0000256" key="1">
    <source>
        <dbReference type="ARBA" id="ARBA00005101"/>
    </source>
</evidence>
<dbReference type="GO" id="GO:0004407">
    <property type="term" value="F:histone deacetylase activity"/>
    <property type="evidence" value="ECO:0007669"/>
    <property type="project" value="TreeGrafter"/>
</dbReference>
<dbReference type="CDD" id="cd09994">
    <property type="entry name" value="HDAC_AcuC_like"/>
    <property type="match status" value="1"/>
</dbReference>
<comment type="similarity">
    <text evidence="2">Belongs to the histone deacetylase family.</text>
</comment>
<dbReference type="PANTHER" id="PTHR10625">
    <property type="entry name" value="HISTONE DEACETYLASE HDAC1-RELATED"/>
    <property type="match status" value="1"/>
</dbReference>
<dbReference type="InterPro" id="IPR037138">
    <property type="entry name" value="His_deacetylse_dom_sf"/>
</dbReference>
<comment type="pathway">
    <text evidence="1">Ketone degradation; acetoin degradation.</text>
</comment>
<sequence length="422" mass="44836">MIPVPVPFDARDTAAPDLVGDAAAAPSADERADRSLVVWSPELLGYDFGPGHPMAPSRLHLTMSLVRSLGLLDAPGVELVDPDPASDSELELVHDERYVAAVRSASEKGTTDPLRGLGTEDDPVFPGMHDAAARIFHGSYAAAGAVWAGEVEHAVNIAGGMHHARRDAASGFCIYNDAAAAVRRLLDDGATRVAYVDVDAHHGDGVESVFWNDPRVLTVSVHQSGHSLFPGTGFPTDTGGPRAEGSAVNVALPRHTDGAGFLRAFDAVVPAALRAFAPEAIVSQHGCDSHAQDPLTDLHVGVDAQRIAVERVHALAHELSEGRWVALGGGGYAVIDVVPRAWANVVAEVVHRPLDPDTPLPAAWRREVAEGAGEDPPRRMGDHPVTFRPWSQGYDPADDLDRSVLATRREVFPLLGLDPYLD</sequence>
<dbReference type="Gene3D" id="3.40.800.20">
    <property type="entry name" value="Histone deacetylase domain"/>
    <property type="match status" value="1"/>
</dbReference>
<evidence type="ECO:0000256" key="4">
    <source>
        <dbReference type="ARBA" id="ARBA00022627"/>
    </source>
</evidence>
<dbReference type="PRINTS" id="PR01270">
    <property type="entry name" value="HDASUPER"/>
</dbReference>
<dbReference type="SUPFAM" id="SSF52768">
    <property type="entry name" value="Arginase/deacetylase"/>
    <property type="match status" value="1"/>
</dbReference>
<dbReference type="Proteomes" id="UP000326702">
    <property type="component" value="Chromosome"/>
</dbReference>
<evidence type="ECO:0000256" key="5">
    <source>
        <dbReference type="SAM" id="MobiDB-lite"/>
    </source>
</evidence>
<evidence type="ECO:0000259" key="6">
    <source>
        <dbReference type="Pfam" id="PF00850"/>
    </source>
</evidence>
<name>A0A5P9Q7Z6_9MICO</name>
<dbReference type="InterPro" id="IPR003085">
    <property type="entry name" value="AcuC"/>
</dbReference>
<dbReference type="EMBL" id="CP045529">
    <property type="protein sequence ID" value="QFU97192.1"/>
    <property type="molecule type" value="Genomic_DNA"/>
</dbReference>
<dbReference type="InterPro" id="IPR023696">
    <property type="entry name" value="Ureohydrolase_dom_sf"/>
</dbReference>
<reference evidence="7 8" key="1">
    <citation type="submission" date="2019-10" db="EMBL/GenBank/DDBJ databases">
        <title>Genome sequence of Luteimicrobium xylanilyticum HY-24.</title>
        <authorList>
            <person name="Kim D.Y."/>
            <person name="Park H.-Y."/>
        </authorList>
    </citation>
    <scope>NUCLEOTIDE SEQUENCE [LARGE SCALE GENOMIC DNA]</scope>
    <source>
        <strain evidence="7 8">HY-24</strain>
    </source>
</reference>
<keyword evidence="8" id="KW-1185">Reference proteome</keyword>
<dbReference type="InterPro" id="IPR023801">
    <property type="entry name" value="His_deacetylse_dom"/>
</dbReference>
<evidence type="ECO:0000313" key="8">
    <source>
        <dbReference type="Proteomes" id="UP000326702"/>
    </source>
</evidence>
<proteinExistence type="inferred from homology"/>
<evidence type="ECO:0000256" key="3">
    <source>
        <dbReference type="ARBA" id="ARBA00020218"/>
    </source>
</evidence>